<gene>
    <name evidence="2" type="ORF">METZ01_LOCUS424422</name>
</gene>
<dbReference type="AlphaFoldDB" id="A0A382XMN8"/>
<evidence type="ECO:0000259" key="1">
    <source>
        <dbReference type="PROSITE" id="PS51068"/>
    </source>
</evidence>
<sequence>VPELPEVETVCRGLAKAIEGRTCKAVLVRRGDLRRPLPSKFAERIEARVLKKVRRRAKYLLFYFEDGTVLLAHLGMSGRLVLGGESEPALHDHVLFDFDGGVRLTFNDPRRFGLMDLTQRDFLKRHPLIRR</sequence>
<dbReference type="GO" id="GO:0006284">
    <property type="term" value="P:base-excision repair"/>
    <property type="evidence" value="ECO:0007669"/>
    <property type="project" value="InterPro"/>
</dbReference>
<dbReference type="InterPro" id="IPR012319">
    <property type="entry name" value="FPG_cat"/>
</dbReference>
<dbReference type="Pfam" id="PF01149">
    <property type="entry name" value="Fapy_DNA_glyco"/>
    <property type="match status" value="1"/>
</dbReference>
<dbReference type="PROSITE" id="PS51068">
    <property type="entry name" value="FPG_CAT"/>
    <property type="match status" value="1"/>
</dbReference>
<dbReference type="PANTHER" id="PTHR22993">
    <property type="entry name" value="FORMAMIDOPYRIMIDINE-DNA GLYCOSYLASE"/>
    <property type="match status" value="1"/>
</dbReference>
<dbReference type="SMART" id="SM00898">
    <property type="entry name" value="Fapy_DNA_glyco"/>
    <property type="match status" value="1"/>
</dbReference>
<dbReference type="EMBL" id="UINC01168507">
    <property type="protein sequence ID" value="SVD71568.1"/>
    <property type="molecule type" value="Genomic_DNA"/>
</dbReference>
<accession>A0A382XMN8</accession>
<dbReference type="Gene3D" id="3.20.190.10">
    <property type="entry name" value="MutM-like, N-terminal"/>
    <property type="match status" value="1"/>
</dbReference>
<feature type="domain" description="Formamidopyrimidine-DNA glycosylase catalytic" evidence="1">
    <location>
        <begin position="2"/>
        <end position="113"/>
    </location>
</feature>
<protein>
    <recommendedName>
        <fullName evidence="1">Formamidopyrimidine-DNA glycosylase catalytic domain-containing protein</fullName>
    </recommendedName>
</protein>
<reference evidence="2" key="1">
    <citation type="submission" date="2018-05" db="EMBL/GenBank/DDBJ databases">
        <authorList>
            <person name="Lanie J.A."/>
            <person name="Ng W.-L."/>
            <person name="Kazmierczak K.M."/>
            <person name="Andrzejewski T.M."/>
            <person name="Davidsen T.M."/>
            <person name="Wayne K.J."/>
            <person name="Tettelin H."/>
            <person name="Glass J.I."/>
            <person name="Rusch D."/>
            <person name="Podicherti R."/>
            <person name="Tsui H.-C.T."/>
            <person name="Winkler M.E."/>
        </authorList>
    </citation>
    <scope>NUCLEOTIDE SEQUENCE</scope>
</reference>
<organism evidence="2">
    <name type="scientific">marine metagenome</name>
    <dbReference type="NCBI Taxonomy" id="408172"/>
    <lineage>
        <taxon>unclassified sequences</taxon>
        <taxon>metagenomes</taxon>
        <taxon>ecological metagenomes</taxon>
    </lineage>
</organism>
<name>A0A382XMN8_9ZZZZ</name>
<feature type="non-terminal residue" evidence="2">
    <location>
        <position position="1"/>
    </location>
</feature>
<dbReference type="GO" id="GO:0008270">
    <property type="term" value="F:zinc ion binding"/>
    <property type="evidence" value="ECO:0007669"/>
    <property type="project" value="InterPro"/>
</dbReference>
<dbReference type="CDD" id="cd08966">
    <property type="entry name" value="EcFpg-like_N"/>
    <property type="match status" value="1"/>
</dbReference>
<evidence type="ECO:0000313" key="2">
    <source>
        <dbReference type="EMBL" id="SVD71568.1"/>
    </source>
</evidence>
<dbReference type="InterPro" id="IPR035937">
    <property type="entry name" value="FPG_N"/>
</dbReference>
<dbReference type="GO" id="GO:0003906">
    <property type="term" value="F:DNA-(apurinic or apyrimidinic site) endonuclease activity"/>
    <property type="evidence" value="ECO:0007669"/>
    <property type="project" value="InterPro"/>
</dbReference>
<proteinExistence type="predicted"/>
<dbReference type="PANTHER" id="PTHR22993:SF9">
    <property type="entry name" value="FORMAMIDOPYRIMIDINE-DNA GLYCOSYLASE"/>
    <property type="match status" value="1"/>
</dbReference>
<dbReference type="SUPFAM" id="SSF81624">
    <property type="entry name" value="N-terminal domain of MutM-like DNA repair proteins"/>
    <property type="match status" value="1"/>
</dbReference>
<feature type="non-terminal residue" evidence="2">
    <location>
        <position position="131"/>
    </location>
</feature>
<dbReference type="GO" id="GO:0034039">
    <property type="term" value="F:8-oxo-7,8-dihydroguanine DNA N-glycosylase activity"/>
    <property type="evidence" value="ECO:0007669"/>
    <property type="project" value="TreeGrafter"/>
</dbReference>